<evidence type="ECO:0000313" key="2">
    <source>
        <dbReference type="EMBL" id="MBD3587606.1"/>
    </source>
</evidence>
<name>A0ABR8LRS3_9ALTE</name>
<keyword evidence="1" id="KW-0732">Signal</keyword>
<keyword evidence="3" id="KW-1185">Reference proteome</keyword>
<proteinExistence type="predicted"/>
<gene>
    <name evidence="2" type="ORF">HHX48_17850</name>
</gene>
<dbReference type="NCBIfam" id="NF033223">
    <property type="entry name" value="YHYH_alt"/>
    <property type="match status" value="1"/>
</dbReference>
<organism evidence="2 3">
    <name type="scientific">Salinimonas profundi</name>
    <dbReference type="NCBI Taxonomy" id="2729140"/>
    <lineage>
        <taxon>Bacteria</taxon>
        <taxon>Pseudomonadati</taxon>
        <taxon>Pseudomonadota</taxon>
        <taxon>Gammaproteobacteria</taxon>
        <taxon>Alteromonadales</taxon>
        <taxon>Alteromonadaceae</taxon>
        <taxon>Alteromonas/Salinimonas group</taxon>
        <taxon>Salinimonas</taxon>
    </lineage>
</organism>
<dbReference type="Proteomes" id="UP000624419">
    <property type="component" value="Unassembled WGS sequence"/>
</dbReference>
<evidence type="ECO:0000256" key="1">
    <source>
        <dbReference type="SAM" id="SignalP"/>
    </source>
</evidence>
<evidence type="ECO:0000313" key="3">
    <source>
        <dbReference type="Proteomes" id="UP000624419"/>
    </source>
</evidence>
<protein>
    <submittedName>
        <fullName evidence="2">YHYH domain-containing protein</fullName>
    </submittedName>
</protein>
<accession>A0ABR8LRS3</accession>
<comment type="caution">
    <text evidence="2">The sequence shown here is derived from an EMBL/GenBank/DDBJ whole genome shotgun (WGS) entry which is preliminary data.</text>
</comment>
<reference evidence="2 3" key="1">
    <citation type="submission" date="2020-04" db="EMBL/GenBank/DDBJ databases">
        <title>Salinimonas sp. HHU 13199.</title>
        <authorList>
            <person name="Cui X."/>
            <person name="Zhang D."/>
        </authorList>
    </citation>
    <scope>NUCLEOTIDE SEQUENCE [LARGE SCALE GENOMIC DNA]</scope>
    <source>
        <strain evidence="2 3">HHU 13199</strain>
    </source>
</reference>
<feature type="signal peptide" evidence="1">
    <location>
        <begin position="1"/>
        <end position="22"/>
    </location>
</feature>
<dbReference type="InterPro" id="IPR047773">
    <property type="entry name" value="YHYH_dom_bact"/>
</dbReference>
<sequence>MKSILSLGVAIGIAFISPSANSHSGGTNANGCHTNSRTGDYHCHTPKSNSGYETYCHVSDGERRCGYAISSCRSLVRQHGGYCSK</sequence>
<feature type="chain" id="PRO_5045715169" evidence="1">
    <location>
        <begin position="23"/>
        <end position="85"/>
    </location>
</feature>
<dbReference type="EMBL" id="JABBXD010000017">
    <property type="protein sequence ID" value="MBD3587606.1"/>
    <property type="molecule type" value="Genomic_DNA"/>
</dbReference>